<evidence type="ECO:0000313" key="1">
    <source>
        <dbReference type="EMBL" id="MYR33345.1"/>
    </source>
</evidence>
<dbReference type="Proteomes" id="UP000467124">
    <property type="component" value="Unassembled WGS sequence"/>
</dbReference>
<evidence type="ECO:0000313" key="2">
    <source>
        <dbReference type="Proteomes" id="UP000467124"/>
    </source>
</evidence>
<proteinExistence type="predicted"/>
<dbReference type="EMBL" id="WWHY01000001">
    <property type="protein sequence ID" value="MYR33345.1"/>
    <property type="molecule type" value="Genomic_DNA"/>
</dbReference>
<dbReference type="RefSeq" id="WP_161111148.1">
    <property type="nucleotide sequence ID" value="NZ_WWHY01000001.1"/>
</dbReference>
<reference evidence="1 2" key="1">
    <citation type="journal article" date="2019" name="Nat. Commun.">
        <title>The antimicrobial potential of Streptomyces from insect microbiomes.</title>
        <authorList>
            <person name="Chevrette M.G."/>
            <person name="Carlson C.M."/>
            <person name="Ortega H.E."/>
            <person name="Thomas C."/>
            <person name="Ananiev G.E."/>
            <person name="Barns K.J."/>
            <person name="Book A.J."/>
            <person name="Cagnazzo J."/>
            <person name="Carlos C."/>
            <person name="Flanigan W."/>
            <person name="Grubbs K.J."/>
            <person name="Horn H.A."/>
            <person name="Hoffmann F.M."/>
            <person name="Klassen J.L."/>
            <person name="Knack J.J."/>
            <person name="Lewin G.R."/>
            <person name="McDonald B.R."/>
            <person name="Muller L."/>
            <person name="Melo W.G.P."/>
            <person name="Pinto-Tomas A.A."/>
            <person name="Schmitz A."/>
            <person name="Wendt-Pienkowski E."/>
            <person name="Wildman S."/>
            <person name="Zhao M."/>
            <person name="Zhang F."/>
            <person name="Bugni T.S."/>
            <person name="Andes D.R."/>
            <person name="Pupo M.T."/>
            <person name="Currie C.R."/>
        </authorList>
    </citation>
    <scope>NUCLEOTIDE SEQUENCE [LARGE SCALE GENOMIC DNA]</scope>
    <source>
        <strain evidence="1 2">SID5840</strain>
    </source>
</reference>
<accession>A0A7K2IU79</accession>
<name>A0A7K2IU79_9ACTN</name>
<dbReference type="AlphaFoldDB" id="A0A7K2IU79"/>
<organism evidence="1 2">
    <name type="scientific">Nocardiopsis alba</name>
    <dbReference type="NCBI Taxonomy" id="53437"/>
    <lineage>
        <taxon>Bacteria</taxon>
        <taxon>Bacillati</taxon>
        <taxon>Actinomycetota</taxon>
        <taxon>Actinomycetes</taxon>
        <taxon>Streptosporangiales</taxon>
        <taxon>Nocardiopsidaceae</taxon>
        <taxon>Nocardiopsis</taxon>
    </lineage>
</organism>
<comment type="caution">
    <text evidence="1">The sequence shown here is derived from an EMBL/GenBank/DDBJ whole genome shotgun (WGS) entry which is preliminary data.</text>
</comment>
<gene>
    <name evidence="1" type="ORF">GTW20_13995</name>
</gene>
<protein>
    <submittedName>
        <fullName evidence="1">Uncharacterized protein</fullName>
    </submittedName>
</protein>
<sequence length="270" mass="29941">MKDLITVWQRSTVAELCWISSSGPTGVPVVPLMWRERPCVALPYSLATAALTLGDRRVAFSVTEEGAGGTGGVVGVGPVEVVEDLEGRFFVDALVDQETLKHPPTRLRANSLMARRENWWWVPRVIVSLASVEVERETRPRTRSSDALLVRDRSGVPEVEVVTADDWSDQSGSKTALWARNGKSLEGSDEPAFAFSHQYSPDFERWERWSRSGRLEGEYLLVEEAEGAPVGTAPSGPLPPFRLWERFGNHRSLARACRRGIAEAEARRSA</sequence>